<accession>A0A4Z2FHX4</accession>
<evidence type="ECO:0000256" key="1">
    <source>
        <dbReference type="SAM" id="MobiDB-lite"/>
    </source>
</evidence>
<feature type="region of interest" description="Disordered" evidence="1">
    <location>
        <begin position="47"/>
        <end position="76"/>
    </location>
</feature>
<protein>
    <submittedName>
        <fullName evidence="2">Uncharacterized protein</fullName>
    </submittedName>
</protein>
<gene>
    <name evidence="2" type="ORF">EYF80_049303</name>
</gene>
<comment type="caution">
    <text evidence="2">The sequence shown here is derived from an EMBL/GenBank/DDBJ whole genome shotgun (WGS) entry which is preliminary data.</text>
</comment>
<name>A0A4Z2FHX4_9TELE</name>
<dbReference type="AlphaFoldDB" id="A0A4Z2FHX4"/>
<reference evidence="2 3" key="1">
    <citation type="submission" date="2019-03" db="EMBL/GenBank/DDBJ databases">
        <title>First draft genome of Liparis tanakae, snailfish: a comprehensive survey of snailfish specific genes.</title>
        <authorList>
            <person name="Kim W."/>
            <person name="Song I."/>
            <person name="Jeong J.-H."/>
            <person name="Kim D."/>
            <person name="Kim S."/>
            <person name="Ryu S."/>
            <person name="Song J.Y."/>
            <person name="Lee S.K."/>
        </authorList>
    </citation>
    <scope>NUCLEOTIDE SEQUENCE [LARGE SCALE GENOMIC DNA]</scope>
    <source>
        <tissue evidence="2">Muscle</tissue>
    </source>
</reference>
<keyword evidence="3" id="KW-1185">Reference proteome</keyword>
<dbReference type="EMBL" id="SRLO01001181">
    <property type="protein sequence ID" value="TNN40531.1"/>
    <property type="molecule type" value="Genomic_DNA"/>
</dbReference>
<dbReference type="Proteomes" id="UP000314294">
    <property type="component" value="Unassembled WGS sequence"/>
</dbReference>
<sequence length="111" mass="11601">MDRGYMLRAMPMSVTARFTVSSSGALSAAARRAALTRTAIFPVTDRRAAGRTGRGAIKQPPREKPDASGAFVTPGTPELLTPVGMAPVDAAPPAAPSYTFPVRDIFAPLCV</sequence>
<proteinExistence type="predicted"/>
<evidence type="ECO:0000313" key="3">
    <source>
        <dbReference type="Proteomes" id="UP000314294"/>
    </source>
</evidence>
<evidence type="ECO:0000313" key="2">
    <source>
        <dbReference type="EMBL" id="TNN40531.1"/>
    </source>
</evidence>
<organism evidence="2 3">
    <name type="scientific">Liparis tanakae</name>
    <name type="common">Tanaka's snailfish</name>
    <dbReference type="NCBI Taxonomy" id="230148"/>
    <lineage>
        <taxon>Eukaryota</taxon>
        <taxon>Metazoa</taxon>
        <taxon>Chordata</taxon>
        <taxon>Craniata</taxon>
        <taxon>Vertebrata</taxon>
        <taxon>Euteleostomi</taxon>
        <taxon>Actinopterygii</taxon>
        <taxon>Neopterygii</taxon>
        <taxon>Teleostei</taxon>
        <taxon>Neoteleostei</taxon>
        <taxon>Acanthomorphata</taxon>
        <taxon>Eupercaria</taxon>
        <taxon>Perciformes</taxon>
        <taxon>Cottioidei</taxon>
        <taxon>Cottales</taxon>
        <taxon>Liparidae</taxon>
        <taxon>Liparis</taxon>
    </lineage>
</organism>